<dbReference type="EMBL" id="CP041637">
    <property type="protein sequence ID" value="QDO94024.1"/>
    <property type="molecule type" value="Genomic_DNA"/>
</dbReference>
<evidence type="ECO:0000313" key="7">
    <source>
        <dbReference type="Proteomes" id="UP000319209"/>
    </source>
</evidence>
<keyword evidence="3" id="KW-0106">Calcium</keyword>
<evidence type="ECO:0000256" key="2">
    <source>
        <dbReference type="ARBA" id="ARBA00022737"/>
    </source>
</evidence>
<evidence type="ECO:0000256" key="4">
    <source>
        <dbReference type="SAM" id="SignalP"/>
    </source>
</evidence>
<evidence type="ECO:0000313" key="6">
    <source>
        <dbReference type="EMBL" id="QDO94024.1"/>
    </source>
</evidence>
<dbReference type="PROSITE" id="PS51841">
    <property type="entry name" value="LTD"/>
    <property type="match status" value="1"/>
</dbReference>
<dbReference type="InterPro" id="IPR011048">
    <property type="entry name" value="Haem_d1_sf"/>
</dbReference>
<dbReference type="Gene3D" id="2.130.10.10">
    <property type="entry name" value="YVTN repeat-like/Quinoprotein amine dehydrogenase"/>
    <property type="match status" value="1"/>
</dbReference>
<dbReference type="Pfam" id="PF03160">
    <property type="entry name" value="Calx-beta"/>
    <property type="match status" value="1"/>
</dbReference>
<keyword evidence="2" id="KW-0677">Repeat</keyword>
<dbReference type="NCBIfam" id="TIGR04183">
    <property type="entry name" value="Por_Secre_tail"/>
    <property type="match status" value="1"/>
</dbReference>
<gene>
    <name evidence="6" type="ORF">FNB79_08520</name>
</gene>
<organism evidence="6 7">
    <name type="scientific">Formosa sediminum</name>
    <dbReference type="NCBI Taxonomy" id="2594004"/>
    <lineage>
        <taxon>Bacteria</taxon>
        <taxon>Pseudomonadati</taxon>
        <taxon>Bacteroidota</taxon>
        <taxon>Flavobacteriia</taxon>
        <taxon>Flavobacteriales</taxon>
        <taxon>Flavobacteriaceae</taxon>
        <taxon>Formosa</taxon>
    </lineage>
</organism>
<dbReference type="Proteomes" id="UP000319209">
    <property type="component" value="Chromosome"/>
</dbReference>
<proteinExistence type="predicted"/>
<feature type="signal peptide" evidence="4">
    <location>
        <begin position="1"/>
        <end position="18"/>
    </location>
</feature>
<dbReference type="InterPro" id="IPR003644">
    <property type="entry name" value="Calx_beta"/>
</dbReference>
<dbReference type="Pfam" id="PF00932">
    <property type="entry name" value="LTD"/>
    <property type="match status" value="1"/>
</dbReference>
<dbReference type="Gene3D" id="2.60.40.2030">
    <property type="match status" value="1"/>
</dbReference>
<dbReference type="InterPro" id="IPR015943">
    <property type="entry name" value="WD40/YVTN_repeat-like_dom_sf"/>
</dbReference>
<feature type="chain" id="PRO_5021867898" evidence="4">
    <location>
        <begin position="19"/>
        <end position="1189"/>
    </location>
</feature>
<dbReference type="OrthoDB" id="9803927at2"/>
<dbReference type="InterPro" id="IPR052956">
    <property type="entry name" value="Mesenchyme-surface_protein"/>
</dbReference>
<dbReference type="InterPro" id="IPR001322">
    <property type="entry name" value="Lamin_tail_dom"/>
</dbReference>
<dbReference type="SUPFAM" id="SSF51004">
    <property type="entry name" value="C-terminal (heme d1) domain of cytochrome cd1-nitrite reductase"/>
    <property type="match status" value="1"/>
</dbReference>
<sequence>MKKRLLLLTLFIGGYLNAQINPGDMAFIGMNADGDDDFALVTFVDIPANTTIHFADKEWTGTAFNSGEAAYSWLTGDEKIIAGSVISFNTISEIPSVNYGTINGEPGGLSSSSEAIFAYLGTDVNTPTTFIAAVANATGAFGDLSNTGLTEGLTAITYSPDGVDIAVYNGMRTGLDQNGYLLALNDMSNYDIQDTDEDDHNDGIAPESTFSTTPFTISSEDLTAPSVVSIKTTTNTTTEVVFSENITQVSAETISNYSFTPALTISNISYNATSHTATLTHDGFIEGTGYMLTVTNIKDLAENMQPSSFTSDYLFYNTITSGLIITEIMYNAPSDNSDALEFLEIYNTTTETISLGGLQVKDESNFVFIFPEMNLEANAMVLLATDKTTADAFYGVNFLDMPQGISNALGNGGEVLQILNTQDETIFAMEYSDDEPWPTAADGDGPSLELINPEINFNEGTNWAASTNLIGESLGEKVYASPGTFNTVSEVVPQLTFTKSIYNISEDAAEVNIQLDLSAASNSEITADINLVSELITATPGTDFTFSTQTITIPANTTVYTLNIPLTDDSQIETDELFILQLSNINNATLGNFGTAGIYIIDNDQDVISATDPLNINFKTSYTVDTAGSAEISAYDATTQRLFVLNSVGKTIEILNFSNPENLSTIKTIDLSTYGTEGPTSVAVYNGLVAASVSNGPEANGVVLLMDTNGENITQVTVGNLPDNVSFSPDGTKLLTANEGQPNSDYSIDPEGSISIITATAGLGNITQNDVQTINFNAFDAQLSELQANGVRITGPGATVSQDLEPEYITFSDNSKKAWVSLQENNALAIIDLDTNTITDILPLGLKDFSITENTFDASDDTDFIFMANWPVKGMYMPDAISYFELNGIGYVVTANEGDAREYDAFEEEVKVGDNDYILDPIAFPNAGLLKLDENIGRLAVTNASGDTDNDGDFDEIHMFGSRSFSIRNATTGALVYDSADDFERITASDPTYAELFNTSNSNNNFKNRSDNKGPEPEGITVANIAGKFYAFITLERVGGFMTYDITDPTNPTFIKYINNRTLGDNEGGDLGPEGIIYIAPEDNTLNTGLIVLSNEVSSTISVYSLENITTLGVNEATEESHTFKVYPNPVQSNNIIYFNTQVNVSLYDLQGRLVISKENVNTLNIPAVTSGTYILKTDKGSVKKIIIK</sequence>
<dbReference type="NCBIfam" id="NF038117">
    <property type="entry name" value="choice_anch_I"/>
    <property type="match status" value="1"/>
</dbReference>
<dbReference type="InterPro" id="IPR055188">
    <property type="entry name" value="Choice_anch_I"/>
</dbReference>
<dbReference type="SUPFAM" id="SSF141072">
    <property type="entry name" value="CalX-like"/>
    <property type="match status" value="1"/>
</dbReference>
<protein>
    <submittedName>
        <fullName evidence="6">T9SS type A sorting domain-containing protein</fullName>
    </submittedName>
</protein>
<evidence type="ECO:0000256" key="3">
    <source>
        <dbReference type="ARBA" id="ARBA00022837"/>
    </source>
</evidence>
<dbReference type="SUPFAM" id="SSF74853">
    <property type="entry name" value="Lamin A/C globular tail domain"/>
    <property type="match status" value="1"/>
</dbReference>
<keyword evidence="1 4" id="KW-0732">Signal</keyword>
<dbReference type="KEGG" id="fop:FNB79_08520"/>
<reference evidence="6 7" key="1">
    <citation type="submission" date="2019-07" db="EMBL/GenBank/DDBJ databases">
        <title>Genome sequencing for Formosa sp. PS13.</title>
        <authorList>
            <person name="Park S.-J."/>
        </authorList>
    </citation>
    <scope>NUCLEOTIDE SEQUENCE [LARGE SCALE GENOMIC DNA]</scope>
    <source>
        <strain evidence="6 7">PS13</strain>
    </source>
</reference>
<dbReference type="GO" id="GO:0016020">
    <property type="term" value="C:membrane"/>
    <property type="evidence" value="ECO:0007669"/>
    <property type="project" value="InterPro"/>
</dbReference>
<dbReference type="InterPro" id="IPR038081">
    <property type="entry name" value="CalX-like_sf"/>
</dbReference>
<dbReference type="Gene3D" id="2.60.40.1220">
    <property type="match status" value="1"/>
</dbReference>
<dbReference type="PANTHER" id="PTHR46928:SF1">
    <property type="entry name" value="MESENCHYME-SPECIFIC CELL SURFACE GLYCOPROTEIN"/>
    <property type="match status" value="1"/>
</dbReference>
<dbReference type="SUPFAM" id="SSF63825">
    <property type="entry name" value="YWTD domain"/>
    <property type="match status" value="1"/>
</dbReference>
<name>A0A516GR74_9FLAO</name>
<keyword evidence="7" id="KW-1185">Reference proteome</keyword>
<dbReference type="PANTHER" id="PTHR46928">
    <property type="entry name" value="MESENCHYME-SPECIFIC CELL SURFACE GLYCOPROTEIN"/>
    <property type="match status" value="1"/>
</dbReference>
<dbReference type="Pfam" id="PF18962">
    <property type="entry name" value="Por_Secre_tail"/>
    <property type="match status" value="1"/>
</dbReference>
<accession>A0A516GR74</accession>
<evidence type="ECO:0000256" key="1">
    <source>
        <dbReference type="ARBA" id="ARBA00022729"/>
    </source>
</evidence>
<dbReference type="Pfam" id="PF22494">
    <property type="entry name" value="choice_anch_I"/>
    <property type="match status" value="1"/>
</dbReference>
<dbReference type="InterPro" id="IPR014755">
    <property type="entry name" value="Cu-Rt/internalin_Ig-like"/>
</dbReference>
<evidence type="ECO:0000259" key="5">
    <source>
        <dbReference type="PROSITE" id="PS51841"/>
    </source>
</evidence>
<feature type="domain" description="LTD" evidence="5">
    <location>
        <begin position="313"/>
        <end position="499"/>
    </location>
</feature>
<dbReference type="InterPro" id="IPR036415">
    <property type="entry name" value="Lamin_tail_dom_sf"/>
</dbReference>
<dbReference type="GO" id="GO:0007154">
    <property type="term" value="P:cell communication"/>
    <property type="evidence" value="ECO:0007669"/>
    <property type="project" value="InterPro"/>
</dbReference>
<dbReference type="InterPro" id="IPR026444">
    <property type="entry name" value="Secre_tail"/>
</dbReference>
<dbReference type="AlphaFoldDB" id="A0A516GR74"/>
<dbReference type="RefSeq" id="WP_143380913.1">
    <property type="nucleotide sequence ID" value="NZ_CP041637.1"/>
</dbReference>